<keyword evidence="4" id="KW-0236">DNA replication inhibitor</keyword>
<keyword evidence="11" id="KW-1185">Reference proteome</keyword>
<feature type="region of interest" description="Disordered" evidence="8">
    <location>
        <begin position="997"/>
        <end position="1209"/>
    </location>
</feature>
<evidence type="ECO:0000256" key="1">
    <source>
        <dbReference type="ARBA" id="ARBA00004123"/>
    </source>
</evidence>
<reference evidence="10" key="1">
    <citation type="submission" date="2022-11" db="EMBL/GenBank/DDBJ databases">
        <title>Chromosomal genome sequence assembly and mating type (MAT) locus characterization of the leprose asexual lichenized fungus Lepraria neglecta (Nyl.) Erichsen.</title>
        <authorList>
            <person name="Allen J.L."/>
            <person name="Pfeffer B."/>
        </authorList>
    </citation>
    <scope>NUCLEOTIDE SEQUENCE</scope>
    <source>
        <strain evidence="10">Allen 5258</strain>
    </source>
</reference>
<feature type="compositionally biased region" description="Basic and acidic residues" evidence="8">
    <location>
        <begin position="997"/>
        <end position="1008"/>
    </location>
</feature>
<feature type="compositionally biased region" description="Low complexity" evidence="8">
    <location>
        <begin position="792"/>
        <end position="807"/>
    </location>
</feature>
<proteinExistence type="inferred from homology"/>
<evidence type="ECO:0000313" key="10">
    <source>
        <dbReference type="EMBL" id="KAK3171943.1"/>
    </source>
</evidence>
<dbReference type="Proteomes" id="UP001276659">
    <property type="component" value="Unassembled WGS sequence"/>
</dbReference>
<dbReference type="GO" id="GO:0051321">
    <property type="term" value="P:meiotic cell cycle"/>
    <property type="evidence" value="ECO:0007669"/>
    <property type="project" value="UniProtKB-KW"/>
</dbReference>
<feature type="compositionally biased region" description="Polar residues" evidence="8">
    <location>
        <begin position="810"/>
        <end position="822"/>
    </location>
</feature>
<keyword evidence="5" id="KW-0539">Nucleus</keyword>
<dbReference type="GO" id="GO:0043111">
    <property type="term" value="P:replication fork arrest"/>
    <property type="evidence" value="ECO:0007669"/>
    <property type="project" value="TreeGrafter"/>
</dbReference>
<feature type="compositionally biased region" description="Acidic residues" evidence="8">
    <location>
        <begin position="1174"/>
        <end position="1188"/>
    </location>
</feature>
<keyword evidence="6" id="KW-0469">Meiosis</keyword>
<dbReference type="GO" id="GO:0006281">
    <property type="term" value="P:DNA repair"/>
    <property type="evidence" value="ECO:0007669"/>
    <property type="project" value="TreeGrafter"/>
</dbReference>
<evidence type="ECO:0000256" key="8">
    <source>
        <dbReference type="SAM" id="MobiDB-lite"/>
    </source>
</evidence>
<feature type="region of interest" description="Disordered" evidence="8">
    <location>
        <begin position="565"/>
        <end position="597"/>
    </location>
</feature>
<evidence type="ECO:0000256" key="7">
    <source>
        <dbReference type="ARBA" id="ARBA00023306"/>
    </source>
</evidence>
<dbReference type="GO" id="GO:0003677">
    <property type="term" value="F:DNA binding"/>
    <property type="evidence" value="ECO:0007669"/>
    <property type="project" value="TreeGrafter"/>
</dbReference>
<feature type="compositionally biased region" description="Acidic residues" evidence="8">
    <location>
        <begin position="1129"/>
        <end position="1138"/>
    </location>
</feature>
<feature type="compositionally biased region" description="Basic and acidic residues" evidence="8">
    <location>
        <begin position="1016"/>
        <end position="1038"/>
    </location>
</feature>
<feature type="region of interest" description="Disordered" evidence="8">
    <location>
        <begin position="960"/>
        <end position="984"/>
    </location>
</feature>
<protein>
    <recommendedName>
        <fullName evidence="3">Topoisomerase 1-associated factor 1</fullName>
    </recommendedName>
</protein>
<gene>
    <name evidence="10" type="ORF">OEA41_004027</name>
</gene>
<dbReference type="GO" id="GO:0000076">
    <property type="term" value="P:DNA replication checkpoint signaling"/>
    <property type="evidence" value="ECO:0007669"/>
    <property type="project" value="TreeGrafter"/>
</dbReference>
<feature type="compositionally biased region" description="Low complexity" evidence="8">
    <location>
        <begin position="1139"/>
        <end position="1151"/>
    </location>
</feature>
<keyword evidence="7" id="KW-0131">Cell cycle</keyword>
<dbReference type="InterPro" id="IPR006906">
    <property type="entry name" value="Timeless_N"/>
</dbReference>
<evidence type="ECO:0000256" key="4">
    <source>
        <dbReference type="ARBA" id="ARBA00022880"/>
    </source>
</evidence>
<comment type="caution">
    <text evidence="10">The sequence shown here is derived from an EMBL/GenBank/DDBJ whole genome shotgun (WGS) entry which is preliminary data.</text>
</comment>
<feature type="compositionally biased region" description="Acidic residues" evidence="8">
    <location>
        <begin position="971"/>
        <end position="981"/>
    </location>
</feature>
<comment type="similarity">
    <text evidence="2">Belongs to the timeless family.</text>
</comment>
<accession>A0AAE0DM07</accession>
<dbReference type="InterPro" id="IPR044998">
    <property type="entry name" value="Timeless"/>
</dbReference>
<sequence length="1209" mass="138102">MELEETSHSPVDPEVRAYVYSLVSALGGTGADEDGRYVLGDDALACLKDLKKWLRLHDEKANRLDVARCLAEANLVNGDLLEILAAWPESATEDRVKSKIALACLELLVPLTWPIEKSDMQMTVNHHRHIPYLQLAQTSYKRSILEHESASILRTAVRVGLPSMALPMGERGSRDEGIIKLLLYFFRNVAMISPPQNLPYEGKESEVSRSATIEAFHCQDVLALLLTISSNMGEDFNTQDTVIMEVLFHLLKGVDVEKLFMDKKQLKSKNNDELKSLLAQEAGMHRSYAKNAPTRHNRFGTMIWVKRDDARMSTVSGQDVLKNGQQTLSKMDQTKKWNKPKQRIKNEEVAYDRFDMLVALTEFATTHLRAFVEEFLDSSFNPLFNHIRRAIEREAERVLEAHKQQFFYLVSWFLEAERVRRRTKKEADKRNKDKKIDETFEPDSFGLIATVLNQESFILLNRFMQDRLDLKAWREVQAGMRCFTQILLIVQDMSESPLEEDQEIAENIENRIFYEESTHDRIIAMLRGYKDQGFGYLNSCTELSHVFLRILERYSKENVDLQVRSRRRTRKSKKAAAKQRNETNEDDEDQASEMEDVAEAERVSRERKFDFNRFSAKFMTQACVDTFVSFTKYYLDLDTEQLKRAHRFFYRVAFKQDLSVVLFRLDIIALFNKMIKGPEGLDSAGPMFREWDELIRQLIRRLIKKLEQRPELAVELLFSKINSTTFYLEYGYEKQTTSSKPRAPATLEVRGSMTTEEQIGIAVAVLYDDKLEQVDWALKTLASAANERQSWEAEASARQAEAQAQEDANTETSEQPDTTSKAPSIVVTPDNDATRIAMFKDSKLRLLMTLAGFERLGVEDEPNATWIIPSSLTSTELRHKRDIIEQHRTTPVFEYGDEDPMTAEEMLRRKPTEKAPRAEYDDDSEGDGIVTDNMEEEFLFPIGGPMKNLNPHKSALDALKKKRRKRHTVLSDDEGGLDDEAREAQRKARELADLEKRRKIKSHEFVRDSDDESDEERDREFFAWEDARRKGQEQKVMEALRAGRVTKTVEGEKVKPPVGSGKGSSKRKSEGAGEGKRNKRRRMDSFLDQSDGSGDGKLNKDSAMDIDSDTASDSSSPPRHPKRALSVSSDDESADDDTPLSSPPLGGLSLSKENDEAHLEQIFSQGSLGKAPAEELEEGDAEEQEDDAPVVSTARRRGRVTVFDDSDDE</sequence>
<feature type="compositionally biased region" description="Basic residues" evidence="8">
    <location>
        <begin position="565"/>
        <end position="577"/>
    </location>
</feature>
<dbReference type="PANTHER" id="PTHR22940">
    <property type="entry name" value="TIMEOUT/TIMELESS-2"/>
    <property type="match status" value="1"/>
</dbReference>
<evidence type="ECO:0000313" key="11">
    <source>
        <dbReference type="Proteomes" id="UP001276659"/>
    </source>
</evidence>
<evidence type="ECO:0000256" key="6">
    <source>
        <dbReference type="ARBA" id="ARBA00023254"/>
    </source>
</evidence>
<evidence type="ECO:0000259" key="9">
    <source>
        <dbReference type="Pfam" id="PF04821"/>
    </source>
</evidence>
<feature type="domain" description="Timeless N-terminal" evidence="9">
    <location>
        <begin position="36"/>
        <end position="305"/>
    </location>
</feature>
<organism evidence="10 11">
    <name type="scientific">Lepraria neglecta</name>
    <dbReference type="NCBI Taxonomy" id="209136"/>
    <lineage>
        <taxon>Eukaryota</taxon>
        <taxon>Fungi</taxon>
        <taxon>Dikarya</taxon>
        <taxon>Ascomycota</taxon>
        <taxon>Pezizomycotina</taxon>
        <taxon>Lecanoromycetes</taxon>
        <taxon>OSLEUM clade</taxon>
        <taxon>Lecanoromycetidae</taxon>
        <taxon>Lecanorales</taxon>
        <taxon>Lecanorineae</taxon>
        <taxon>Stereocaulaceae</taxon>
        <taxon>Lepraria</taxon>
    </lineage>
</organism>
<dbReference type="Pfam" id="PF04821">
    <property type="entry name" value="TIMELESS"/>
    <property type="match status" value="1"/>
</dbReference>
<feature type="compositionally biased region" description="Basic and acidic residues" evidence="8">
    <location>
        <begin position="1067"/>
        <end position="1076"/>
    </location>
</feature>
<evidence type="ECO:0000256" key="2">
    <source>
        <dbReference type="ARBA" id="ARBA00008174"/>
    </source>
</evidence>
<dbReference type="PANTHER" id="PTHR22940:SF4">
    <property type="entry name" value="PROTEIN TIMELESS HOMOLOG"/>
    <property type="match status" value="1"/>
</dbReference>
<dbReference type="EMBL" id="JASNWA010000008">
    <property type="protein sequence ID" value="KAK3171943.1"/>
    <property type="molecule type" value="Genomic_DNA"/>
</dbReference>
<name>A0AAE0DM07_9LECA</name>
<dbReference type="GO" id="GO:0031298">
    <property type="term" value="C:replication fork protection complex"/>
    <property type="evidence" value="ECO:0007669"/>
    <property type="project" value="TreeGrafter"/>
</dbReference>
<comment type="subcellular location">
    <subcellularLocation>
        <location evidence="1">Nucleus</location>
    </subcellularLocation>
</comment>
<feature type="region of interest" description="Disordered" evidence="8">
    <location>
        <begin position="790"/>
        <end position="827"/>
    </location>
</feature>
<dbReference type="AlphaFoldDB" id="A0AAE0DM07"/>
<evidence type="ECO:0000256" key="3">
    <source>
        <dbReference type="ARBA" id="ARBA00021529"/>
    </source>
</evidence>
<feature type="compositionally biased region" description="Acidic residues" evidence="8">
    <location>
        <begin position="584"/>
        <end position="597"/>
    </location>
</feature>
<evidence type="ECO:0000256" key="5">
    <source>
        <dbReference type="ARBA" id="ARBA00023242"/>
    </source>
</evidence>